<dbReference type="PATRIC" id="fig|1132509.6.peg.3495"/>
<dbReference type="OrthoDB" id="304071at2157"/>
<keyword evidence="2" id="KW-1185">Reference proteome</keyword>
<dbReference type="EMBL" id="AOMB01000041">
    <property type="protein sequence ID" value="EMA36580.1"/>
    <property type="molecule type" value="Genomic_DNA"/>
</dbReference>
<accession>M0LWW5</accession>
<organism evidence="1 2">
    <name type="scientific">Halococcus hamelinensis 100A6</name>
    <dbReference type="NCBI Taxonomy" id="1132509"/>
    <lineage>
        <taxon>Archaea</taxon>
        <taxon>Methanobacteriati</taxon>
        <taxon>Methanobacteriota</taxon>
        <taxon>Stenosarchaea group</taxon>
        <taxon>Halobacteria</taxon>
        <taxon>Halobacteriales</taxon>
        <taxon>Halococcaceae</taxon>
        <taxon>Halococcus</taxon>
    </lineage>
</organism>
<sequence>MTPTLQQFDNRDDVLRRYEYADRVVYAADLGPAADTTTVDVVEGTVMLVRGDEQADFDIPETGSAEATINNGVLTVEVAR</sequence>
<comment type="caution">
    <text evidence="1">The sequence shown here is derived from an EMBL/GenBank/DDBJ whole genome shotgun (WGS) entry which is preliminary data.</text>
</comment>
<dbReference type="RefSeq" id="WP_007695301.1">
    <property type="nucleotide sequence ID" value="NZ_AJRK01000057.1"/>
</dbReference>
<evidence type="ECO:0000313" key="2">
    <source>
        <dbReference type="Proteomes" id="UP000011566"/>
    </source>
</evidence>
<protein>
    <recommendedName>
        <fullName evidence="3">Hsp20/alpha crystallin family protein</fullName>
    </recommendedName>
</protein>
<proteinExistence type="predicted"/>
<evidence type="ECO:0008006" key="3">
    <source>
        <dbReference type="Google" id="ProtNLM"/>
    </source>
</evidence>
<dbReference type="Proteomes" id="UP000011566">
    <property type="component" value="Unassembled WGS sequence"/>
</dbReference>
<dbReference type="eggNOG" id="arCOG04606">
    <property type="taxonomic scope" value="Archaea"/>
</dbReference>
<dbReference type="AlphaFoldDB" id="M0LWW5"/>
<name>M0LWW5_9EURY</name>
<dbReference type="InterPro" id="IPR055551">
    <property type="entry name" value="DUF7127"/>
</dbReference>
<dbReference type="Pfam" id="PF23444">
    <property type="entry name" value="DUF7127"/>
    <property type="match status" value="1"/>
</dbReference>
<gene>
    <name evidence="1" type="ORF">C447_15021</name>
</gene>
<reference evidence="1 2" key="1">
    <citation type="journal article" date="2014" name="PLoS Genet.">
        <title>Phylogenetically driven sequencing of extremely halophilic archaea reveals strategies for static and dynamic osmo-response.</title>
        <authorList>
            <person name="Becker E.A."/>
            <person name="Seitzer P.M."/>
            <person name="Tritt A."/>
            <person name="Larsen D."/>
            <person name="Krusor M."/>
            <person name="Yao A.I."/>
            <person name="Wu D."/>
            <person name="Madern D."/>
            <person name="Eisen J.A."/>
            <person name="Darling A.E."/>
            <person name="Facciotti M.T."/>
        </authorList>
    </citation>
    <scope>NUCLEOTIDE SEQUENCE [LARGE SCALE GENOMIC DNA]</scope>
    <source>
        <strain evidence="1 2">100A6</strain>
    </source>
</reference>
<evidence type="ECO:0000313" key="1">
    <source>
        <dbReference type="EMBL" id="EMA36580.1"/>
    </source>
</evidence>